<keyword evidence="7" id="KW-1185">Reference proteome</keyword>
<name>A0ABT1ABE6_9PSEU</name>
<dbReference type="PANTHER" id="PTHR30055">
    <property type="entry name" value="HTH-TYPE TRANSCRIPTIONAL REGULATOR RUTR"/>
    <property type="match status" value="1"/>
</dbReference>
<dbReference type="Proteomes" id="UP001165283">
    <property type="component" value="Unassembled WGS sequence"/>
</dbReference>
<sequence length="259" mass="27941">MTPDPPRDGPGPAPAVRFDAVRPPASQPTHVAPHNRPAEPLSRARIVAAAMDLADAEPHGEITMRALAGRLGVRSPMALYRYVGSKDGLADLMMDEVFGLVTVRRGEGWRVALRSMGRTGWEAVQRHPWFARLAFARPPLGPNALAMYDAAFAELEPLGLDAAATAGSVNTVLGHVFGSGLALLEENAMRARHGVLSDEQLTEMAAPFHAAIAESGRYPHFSRWVADPARHDPPPQSFEQILEWLLDGLATLDGARTGR</sequence>
<comment type="caution">
    <text evidence="6">The sequence shown here is derived from an EMBL/GenBank/DDBJ whole genome shotgun (WGS) entry which is preliminary data.</text>
</comment>
<dbReference type="EMBL" id="JAGSOV010000082">
    <property type="protein sequence ID" value="MCO1660376.1"/>
    <property type="molecule type" value="Genomic_DNA"/>
</dbReference>
<gene>
    <name evidence="6" type="ORF">KDL28_35485</name>
</gene>
<feature type="domain" description="Tetracycline repressor TetR C-terminal" evidence="5">
    <location>
        <begin position="106"/>
        <end position="251"/>
    </location>
</feature>
<reference evidence="6" key="1">
    <citation type="submission" date="2021-04" db="EMBL/GenBank/DDBJ databases">
        <title>Pseudonocardia sp. nov., isolated from sandy soil of mangrove forest.</title>
        <authorList>
            <person name="Zan Z."/>
            <person name="Huang R."/>
            <person name="Liu W."/>
        </authorList>
    </citation>
    <scope>NUCLEOTIDE SEQUENCE</scope>
    <source>
        <strain evidence="6">S2-4</strain>
    </source>
</reference>
<evidence type="ECO:0000256" key="1">
    <source>
        <dbReference type="ARBA" id="ARBA00023015"/>
    </source>
</evidence>
<accession>A0ABT1ABE6</accession>
<dbReference type="PANTHER" id="PTHR30055:SF151">
    <property type="entry name" value="TRANSCRIPTIONAL REGULATORY PROTEIN"/>
    <property type="match status" value="1"/>
</dbReference>
<dbReference type="Pfam" id="PF02909">
    <property type="entry name" value="TetR_C_1"/>
    <property type="match status" value="1"/>
</dbReference>
<evidence type="ECO:0000313" key="7">
    <source>
        <dbReference type="Proteomes" id="UP001165283"/>
    </source>
</evidence>
<dbReference type="InterPro" id="IPR050109">
    <property type="entry name" value="HTH-type_TetR-like_transc_reg"/>
</dbReference>
<proteinExistence type="predicted"/>
<evidence type="ECO:0000256" key="3">
    <source>
        <dbReference type="ARBA" id="ARBA00023163"/>
    </source>
</evidence>
<dbReference type="Gene3D" id="1.10.357.10">
    <property type="entry name" value="Tetracycline Repressor, domain 2"/>
    <property type="match status" value="1"/>
</dbReference>
<dbReference type="RefSeq" id="WP_252445846.1">
    <property type="nucleotide sequence ID" value="NZ_JAGSOV010000082.1"/>
</dbReference>
<dbReference type="Gene3D" id="1.10.10.60">
    <property type="entry name" value="Homeodomain-like"/>
    <property type="match status" value="1"/>
</dbReference>
<evidence type="ECO:0000313" key="6">
    <source>
        <dbReference type="EMBL" id="MCO1660376.1"/>
    </source>
</evidence>
<dbReference type="SUPFAM" id="SSF46689">
    <property type="entry name" value="Homeodomain-like"/>
    <property type="match status" value="1"/>
</dbReference>
<evidence type="ECO:0000259" key="5">
    <source>
        <dbReference type="Pfam" id="PF02909"/>
    </source>
</evidence>
<protein>
    <submittedName>
        <fullName evidence="6">TetR/AcrR family transcriptional regulator C-terminal domain-containing protein</fullName>
    </submittedName>
</protein>
<keyword evidence="1" id="KW-0805">Transcription regulation</keyword>
<evidence type="ECO:0000256" key="2">
    <source>
        <dbReference type="ARBA" id="ARBA00023125"/>
    </source>
</evidence>
<dbReference type="InterPro" id="IPR004111">
    <property type="entry name" value="Repressor_TetR_C"/>
</dbReference>
<dbReference type="SUPFAM" id="SSF48498">
    <property type="entry name" value="Tetracyclin repressor-like, C-terminal domain"/>
    <property type="match status" value="1"/>
</dbReference>
<keyword evidence="3" id="KW-0804">Transcription</keyword>
<dbReference type="InterPro" id="IPR036271">
    <property type="entry name" value="Tet_transcr_reg_TetR-rel_C_sf"/>
</dbReference>
<evidence type="ECO:0000256" key="4">
    <source>
        <dbReference type="SAM" id="MobiDB-lite"/>
    </source>
</evidence>
<organism evidence="6 7">
    <name type="scientific">Pseudonocardia humida</name>
    <dbReference type="NCBI Taxonomy" id="2800819"/>
    <lineage>
        <taxon>Bacteria</taxon>
        <taxon>Bacillati</taxon>
        <taxon>Actinomycetota</taxon>
        <taxon>Actinomycetes</taxon>
        <taxon>Pseudonocardiales</taxon>
        <taxon>Pseudonocardiaceae</taxon>
        <taxon>Pseudonocardia</taxon>
    </lineage>
</organism>
<keyword evidence="2" id="KW-0238">DNA-binding</keyword>
<dbReference type="InterPro" id="IPR009057">
    <property type="entry name" value="Homeodomain-like_sf"/>
</dbReference>
<feature type="region of interest" description="Disordered" evidence="4">
    <location>
        <begin position="1"/>
        <end position="38"/>
    </location>
</feature>